<sequence>MRGFTLPEALLATATGSLLLLAGSRLLPMLQLITLQEAQQQYLEDTLWRLAATIGKTLQRAGYCHSECRAEGLRLVDGGRCVIAWREKAFGAGSEQVGYRLKGGALETFSGKVNCAGVGWEKMSDAERLWIDTFQVRRVERPPFAPRITVMLRARAPQPGSAPVEKAYSVSGFNL</sequence>
<evidence type="ECO:0000313" key="1">
    <source>
        <dbReference type="EMBL" id="MBK4714915.1"/>
    </source>
</evidence>
<dbReference type="AlphaFoldDB" id="A0A8K0XW39"/>
<accession>A0A8K0XW39</accession>
<proteinExistence type="predicted"/>
<name>A0A8K0XW39_9ENTR</name>
<dbReference type="PIRSF" id="PIRSF004525">
    <property type="entry name" value="Pilin_peptidase-dep_B_prd"/>
    <property type="match status" value="1"/>
</dbReference>
<gene>
    <name evidence="1" type="ORF">JJB97_06130</name>
</gene>
<reference evidence="1" key="1">
    <citation type="submission" date="2021-01" db="EMBL/GenBank/DDBJ databases">
        <title>Intestinitalea alba gen. nov., sp. nov., a novel genus of the family Enterobacteriaceae, isolated from the gut of the plastic-eating mealworm Tenebrio molitor L.</title>
        <authorList>
            <person name="Yang Y."/>
        </authorList>
    </citation>
    <scope>NUCLEOTIDE SEQUENCE</scope>
    <source>
        <strain evidence="1">BIT-L3</strain>
    </source>
</reference>
<dbReference type="InterPro" id="IPR016419">
    <property type="entry name" value="Prepilin_Pept-dep_B_prd"/>
</dbReference>
<dbReference type="Proteomes" id="UP000659047">
    <property type="component" value="Unassembled WGS sequence"/>
</dbReference>
<dbReference type="EMBL" id="JAEPBH010000012">
    <property type="protein sequence ID" value="MBK4714915.1"/>
    <property type="molecule type" value="Genomic_DNA"/>
</dbReference>
<dbReference type="NCBIfam" id="NF007848">
    <property type="entry name" value="PRK10557.1"/>
    <property type="match status" value="1"/>
</dbReference>
<organism evidence="1 2">
    <name type="scientific">Tenebrionibacter intestinalis</name>
    <dbReference type="NCBI Taxonomy" id="2799638"/>
    <lineage>
        <taxon>Bacteria</taxon>
        <taxon>Pseudomonadati</taxon>
        <taxon>Pseudomonadota</taxon>
        <taxon>Gammaproteobacteria</taxon>
        <taxon>Enterobacterales</taxon>
        <taxon>Enterobacteriaceae</taxon>
        <taxon>Tenebrionibacter/Tenebrionicola group</taxon>
        <taxon>Tenebrionibacter</taxon>
    </lineage>
</organism>
<evidence type="ECO:0000313" key="2">
    <source>
        <dbReference type="Proteomes" id="UP000659047"/>
    </source>
</evidence>
<dbReference type="RefSeq" id="WP_238713149.1">
    <property type="nucleotide sequence ID" value="NZ_JAEPBH010000012.1"/>
</dbReference>
<protein>
    <submittedName>
        <fullName evidence="1">Prepilin peptidase-dependent protein</fullName>
    </submittedName>
</protein>
<comment type="caution">
    <text evidence="1">The sequence shown here is derived from an EMBL/GenBank/DDBJ whole genome shotgun (WGS) entry which is preliminary data.</text>
</comment>
<keyword evidence="2" id="KW-1185">Reference proteome</keyword>